<evidence type="ECO:0000259" key="5">
    <source>
        <dbReference type="PROSITE" id="PS51635"/>
    </source>
</evidence>
<protein>
    <recommendedName>
        <fullName evidence="5">PNPLA domain-containing protein</fullName>
    </recommendedName>
</protein>
<name>A0A398DPQ5_9BACT</name>
<organism evidence="6 7">
    <name type="scientific">Candidatus Cryosericum septentrionale</name>
    <dbReference type="NCBI Taxonomy" id="2290913"/>
    <lineage>
        <taxon>Bacteria</taxon>
        <taxon>Pseudomonadati</taxon>
        <taxon>Caldisericota/Cryosericota group</taxon>
        <taxon>Candidatus Cryosericota</taxon>
        <taxon>Candidatus Cryosericia</taxon>
        <taxon>Candidatus Cryosericales</taxon>
        <taxon>Candidatus Cryosericaceae</taxon>
        <taxon>Candidatus Cryosericum</taxon>
    </lineage>
</organism>
<feature type="short sequence motif" description="GXSXG" evidence="4">
    <location>
        <begin position="42"/>
        <end position="46"/>
    </location>
</feature>
<gene>
    <name evidence="6" type="ORF">SMC1_08300</name>
</gene>
<dbReference type="InterPro" id="IPR050301">
    <property type="entry name" value="NTE"/>
</dbReference>
<reference evidence="6 7" key="1">
    <citation type="submission" date="2018-09" db="EMBL/GenBank/DDBJ databases">
        <title>Discovery and Ecogenomic Context for Candidatus Cryosericales, a Global Caldiserica Order Active in Thawing Permafrost.</title>
        <authorList>
            <person name="Martinez M.A."/>
            <person name="Woodcroft B.J."/>
            <person name="Ignacio Espinoza J.C."/>
            <person name="Zayed A."/>
            <person name="Singleton C.M."/>
            <person name="Boyd J."/>
            <person name="Li Y.-F."/>
            <person name="Purvine S."/>
            <person name="Maughan H."/>
            <person name="Hodgkins S.B."/>
            <person name="Anderson D."/>
            <person name="Sederholm M."/>
            <person name="Temperton B."/>
            <person name="Saleska S.R."/>
            <person name="Tyson G.W."/>
            <person name="Rich V.I."/>
        </authorList>
    </citation>
    <scope>NUCLEOTIDE SEQUENCE [LARGE SCALE GENOMIC DNA]</scope>
    <source>
        <strain evidence="6 7">SMC1</strain>
    </source>
</reference>
<dbReference type="EMBL" id="QXIY01000035">
    <property type="protein sequence ID" value="RIE16203.1"/>
    <property type="molecule type" value="Genomic_DNA"/>
</dbReference>
<evidence type="ECO:0000256" key="1">
    <source>
        <dbReference type="ARBA" id="ARBA00022801"/>
    </source>
</evidence>
<evidence type="ECO:0000256" key="3">
    <source>
        <dbReference type="ARBA" id="ARBA00023098"/>
    </source>
</evidence>
<comment type="caution">
    <text evidence="4">Lacks conserved residue(s) required for the propagation of feature annotation.</text>
</comment>
<dbReference type="AlphaFoldDB" id="A0A398DPQ5"/>
<dbReference type="PROSITE" id="PS51635">
    <property type="entry name" value="PNPLA"/>
    <property type="match status" value="1"/>
</dbReference>
<dbReference type="Proteomes" id="UP000266113">
    <property type="component" value="Unassembled WGS sequence"/>
</dbReference>
<sequence length="260" mass="27467">MTTCKKQKVGLALSASGVPGYAHIGVLRALEDLHVQIDLLSGASMGAVVAVFNAAGLDSAALEALSVKHAAQVAMLLASVISVGGLTTPLRLRAPLRKALPVTVFEALQKPVCIAATDAQTGRAIVFDSGDIWGPLSGSFCLPGVFPVAEFGGQYLLDGDMSLPVPVTELRKRGATRVIAVSLYDPLQQEEYKPSLNVPKVLERSLNLMLNNIAGPELEKADLVIQPDLKGCEPSNVHEYVVRGYDAAMSRKAEIEALLA</sequence>
<keyword evidence="2 4" id="KW-0442">Lipid degradation</keyword>
<dbReference type="PANTHER" id="PTHR14226">
    <property type="entry name" value="NEUROPATHY TARGET ESTERASE/SWISS CHEESE D.MELANOGASTER"/>
    <property type="match status" value="1"/>
</dbReference>
<evidence type="ECO:0000313" key="7">
    <source>
        <dbReference type="Proteomes" id="UP000266113"/>
    </source>
</evidence>
<feature type="active site" description="Nucleophile" evidence="4">
    <location>
        <position position="44"/>
    </location>
</feature>
<dbReference type="RefSeq" id="WP_119086311.1">
    <property type="nucleotide sequence ID" value="NZ_QXIY01000035.1"/>
</dbReference>
<dbReference type="Gene3D" id="3.40.1090.10">
    <property type="entry name" value="Cytosolic phospholipase A2 catalytic domain"/>
    <property type="match status" value="2"/>
</dbReference>
<comment type="caution">
    <text evidence="6">The sequence shown here is derived from an EMBL/GenBank/DDBJ whole genome shotgun (WGS) entry which is preliminary data.</text>
</comment>
<dbReference type="GO" id="GO:0016787">
    <property type="term" value="F:hydrolase activity"/>
    <property type="evidence" value="ECO:0007669"/>
    <property type="project" value="UniProtKB-UniRule"/>
</dbReference>
<keyword evidence="1 4" id="KW-0378">Hydrolase</keyword>
<dbReference type="GO" id="GO:0016042">
    <property type="term" value="P:lipid catabolic process"/>
    <property type="evidence" value="ECO:0007669"/>
    <property type="project" value="UniProtKB-UniRule"/>
</dbReference>
<evidence type="ECO:0000256" key="4">
    <source>
        <dbReference type="PROSITE-ProRule" id="PRU01161"/>
    </source>
</evidence>
<dbReference type="Pfam" id="PF01734">
    <property type="entry name" value="Patatin"/>
    <property type="match status" value="1"/>
</dbReference>
<feature type="active site" description="Proton acceptor" evidence="4">
    <location>
        <position position="158"/>
    </location>
</feature>
<dbReference type="PANTHER" id="PTHR14226:SF29">
    <property type="entry name" value="NEUROPATHY TARGET ESTERASE SWS"/>
    <property type="match status" value="1"/>
</dbReference>
<dbReference type="SUPFAM" id="SSF52151">
    <property type="entry name" value="FabD/lysophospholipase-like"/>
    <property type="match status" value="1"/>
</dbReference>
<accession>A0A398DPQ5</accession>
<keyword evidence="7" id="KW-1185">Reference proteome</keyword>
<dbReference type="OrthoDB" id="9770965at2"/>
<evidence type="ECO:0000256" key="2">
    <source>
        <dbReference type="ARBA" id="ARBA00022963"/>
    </source>
</evidence>
<feature type="domain" description="PNPLA" evidence="5">
    <location>
        <begin position="11"/>
        <end position="171"/>
    </location>
</feature>
<keyword evidence="3 4" id="KW-0443">Lipid metabolism</keyword>
<dbReference type="InterPro" id="IPR002641">
    <property type="entry name" value="PNPLA_dom"/>
</dbReference>
<proteinExistence type="predicted"/>
<dbReference type="InterPro" id="IPR016035">
    <property type="entry name" value="Acyl_Trfase/lysoPLipase"/>
</dbReference>
<evidence type="ECO:0000313" key="6">
    <source>
        <dbReference type="EMBL" id="RIE16203.1"/>
    </source>
</evidence>